<dbReference type="HOGENOM" id="CLU_424118_0_0_1"/>
<evidence type="ECO:0000256" key="1">
    <source>
        <dbReference type="ARBA" id="ARBA00022837"/>
    </source>
</evidence>
<reference evidence="5" key="2">
    <citation type="submission" date="2015-02" db="UniProtKB">
        <authorList>
            <consortium name="EnsemblMetazoa"/>
        </authorList>
    </citation>
    <scope>IDENTIFICATION</scope>
</reference>
<feature type="domain" description="EF-hand" evidence="4">
    <location>
        <begin position="126"/>
        <end position="161"/>
    </location>
</feature>
<dbReference type="PANTHER" id="PTHR35383:SF1">
    <property type="entry name" value="MUCIN 12EA-RELATED"/>
    <property type="match status" value="1"/>
</dbReference>
<feature type="signal peptide" evidence="3">
    <location>
        <begin position="1"/>
        <end position="22"/>
    </location>
</feature>
<dbReference type="STRING" id="126957.T1IY92"/>
<proteinExistence type="predicted"/>
<evidence type="ECO:0000259" key="4">
    <source>
        <dbReference type="PROSITE" id="PS50222"/>
    </source>
</evidence>
<dbReference type="eggNOG" id="KOG3544">
    <property type="taxonomic scope" value="Eukaryota"/>
</dbReference>
<keyword evidence="1" id="KW-0106">Calcium</keyword>
<dbReference type="SUPFAM" id="SSF47473">
    <property type="entry name" value="EF-hand"/>
    <property type="match status" value="1"/>
</dbReference>
<organism evidence="5 6">
    <name type="scientific">Strigamia maritima</name>
    <name type="common">European centipede</name>
    <name type="synonym">Geophilus maritimus</name>
    <dbReference type="NCBI Taxonomy" id="126957"/>
    <lineage>
        <taxon>Eukaryota</taxon>
        <taxon>Metazoa</taxon>
        <taxon>Ecdysozoa</taxon>
        <taxon>Arthropoda</taxon>
        <taxon>Myriapoda</taxon>
        <taxon>Chilopoda</taxon>
        <taxon>Pleurostigmophora</taxon>
        <taxon>Geophilomorpha</taxon>
        <taxon>Linotaeniidae</taxon>
        <taxon>Strigamia</taxon>
    </lineage>
</organism>
<dbReference type="PANTHER" id="PTHR35383">
    <property type="entry name" value="MUCIN 12EA-RELATED"/>
    <property type="match status" value="1"/>
</dbReference>
<dbReference type="EMBL" id="AFFK01020218">
    <property type="status" value="NOT_ANNOTATED_CDS"/>
    <property type="molecule type" value="Genomic_DNA"/>
</dbReference>
<keyword evidence="3" id="KW-0732">Signal</keyword>
<feature type="region of interest" description="Disordered" evidence="2">
    <location>
        <begin position="159"/>
        <end position="294"/>
    </location>
</feature>
<dbReference type="AlphaFoldDB" id="T1IY92"/>
<dbReference type="InterPro" id="IPR018247">
    <property type="entry name" value="EF_Hand_1_Ca_BS"/>
</dbReference>
<feature type="compositionally biased region" description="Basic and acidic residues" evidence="2">
    <location>
        <begin position="184"/>
        <end position="280"/>
    </location>
</feature>
<dbReference type="EnsemblMetazoa" id="SMAR006198-RA">
    <property type="protein sequence ID" value="SMAR006198-PA"/>
    <property type="gene ID" value="SMAR006198"/>
</dbReference>
<evidence type="ECO:0000313" key="5">
    <source>
        <dbReference type="EnsemblMetazoa" id="SMAR006198-PA"/>
    </source>
</evidence>
<dbReference type="Proteomes" id="UP000014500">
    <property type="component" value="Unassembled WGS sequence"/>
</dbReference>
<keyword evidence="6" id="KW-1185">Reference proteome</keyword>
<dbReference type="InterPro" id="IPR002048">
    <property type="entry name" value="EF_hand_dom"/>
</dbReference>
<reference evidence="6" key="1">
    <citation type="submission" date="2011-05" db="EMBL/GenBank/DDBJ databases">
        <authorList>
            <person name="Richards S.R."/>
            <person name="Qu J."/>
            <person name="Jiang H."/>
            <person name="Jhangiani S.N."/>
            <person name="Agravi P."/>
            <person name="Goodspeed R."/>
            <person name="Gross S."/>
            <person name="Mandapat C."/>
            <person name="Jackson L."/>
            <person name="Mathew T."/>
            <person name="Pu L."/>
            <person name="Thornton R."/>
            <person name="Saada N."/>
            <person name="Wilczek-Boney K.B."/>
            <person name="Lee S."/>
            <person name="Kovar C."/>
            <person name="Wu Y."/>
            <person name="Scherer S.E."/>
            <person name="Worley K.C."/>
            <person name="Muzny D.M."/>
            <person name="Gibbs R."/>
        </authorList>
    </citation>
    <scope>NUCLEOTIDE SEQUENCE</scope>
    <source>
        <strain evidence="6">Brora</strain>
    </source>
</reference>
<protein>
    <recommendedName>
        <fullName evidence="4">EF-hand domain-containing protein</fullName>
    </recommendedName>
</protein>
<dbReference type="PROSITE" id="PS00018">
    <property type="entry name" value="EF_HAND_1"/>
    <property type="match status" value="1"/>
</dbReference>
<evidence type="ECO:0000256" key="2">
    <source>
        <dbReference type="SAM" id="MobiDB-lite"/>
    </source>
</evidence>
<evidence type="ECO:0000313" key="6">
    <source>
        <dbReference type="Proteomes" id="UP000014500"/>
    </source>
</evidence>
<name>T1IY92_STRMM</name>
<accession>T1IY92</accession>
<sequence length="646" mass="73698">MSTYVVICLPLLFTILFPYVNSSCCPQNILHYCPDCYEPTERYECCGKAPCNFFCCGCECREVNNCNITCAFSLGRSQLHPERKDLWYGKSAGHSAEEVMAQLDQDGDESISIEEMDAWFIPRRNMSKEILRQKFNELDTNHNKKLNVIEINSLPAFSGRSRHKRTAKKLTEMPLSDMPLTEKPLTEKPLTEKPLTEKPLTEKPLTEKPLTEKPLTEKPLTEKPLTEKPLTEKPLTEKPLTEKPLTEKPLTEKSLTEKPLTEKPLTEKPLTEKPLSEKPLSDMPLTEKPLTEKSLTEMPLTEKPLTEMPLTEKSETINSLPTFSGRSRQKRTAEKLTEKPLTEELETIIEKITIKPLTSEEEATVVKAMTKLFEIFNQLVTDATDIVLKRFSINAVSLFMVASKHTRHMCYVEVVITNSKNESLEFQVPTEKTTVNCLHGKEASFDIRIRMIHYGQTHVFSIPYQSSYWITEINFLARGYEDVQLRELCFVLDAKATGKSRRKTICLNAKFFQICVDLGHEKFELIISKGDVKLSYQEGVEGFKITELEEYLDYFDQCMINSTIECMHAMCQLIMVVPSRDNNTLSTENSTSSSLQAHKCPVGTIGCPDATWQEEFLIPGLVDINDPNCLVYENIQHVSNDVQPWS</sequence>
<dbReference type="InterPro" id="IPR011992">
    <property type="entry name" value="EF-hand-dom_pair"/>
</dbReference>
<dbReference type="PROSITE" id="PS50222">
    <property type="entry name" value="EF_HAND_2"/>
    <property type="match status" value="1"/>
</dbReference>
<evidence type="ECO:0000256" key="3">
    <source>
        <dbReference type="SAM" id="SignalP"/>
    </source>
</evidence>
<dbReference type="GO" id="GO:0005509">
    <property type="term" value="F:calcium ion binding"/>
    <property type="evidence" value="ECO:0007669"/>
    <property type="project" value="InterPro"/>
</dbReference>
<dbReference type="Gene3D" id="1.10.238.10">
    <property type="entry name" value="EF-hand"/>
    <property type="match status" value="1"/>
</dbReference>
<feature type="chain" id="PRO_5004590148" description="EF-hand domain-containing protein" evidence="3">
    <location>
        <begin position="23"/>
        <end position="646"/>
    </location>
</feature>